<dbReference type="EMBL" id="CM017692">
    <property type="protein sequence ID" value="TYH16321.1"/>
    <property type="molecule type" value="Genomic_DNA"/>
</dbReference>
<dbReference type="InterPro" id="IPR008972">
    <property type="entry name" value="Cupredoxin"/>
</dbReference>
<keyword evidence="4" id="KW-1185">Reference proteome</keyword>
<evidence type="ECO:0000313" key="3">
    <source>
        <dbReference type="EMBL" id="TYH16321.1"/>
    </source>
</evidence>
<dbReference type="InterPro" id="IPR039391">
    <property type="entry name" value="Phytocyanin-like"/>
</dbReference>
<evidence type="ECO:0000313" key="4">
    <source>
        <dbReference type="Proteomes" id="UP000323506"/>
    </source>
</evidence>
<feature type="transmembrane region" description="Helical" evidence="1">
    <location>
        <begin position="118"/>
        <end position="140"/>
    </location>
</feature>
<gene>
    <name evidence="3" type="ORF">ES288_A05G108100v1</name>
</gene>
<organism evidence="3 4">
    <name type="scientific">Gossypium darwinii</name>
    <name type="common">Darwin's cotton</name>
    <name type="synonym">Gossypium barbadense var. darwinii</name>
    <dbReference type="NCBI Taxonomy" id="34276"/>
    <lineage>
        <taxon>Eukaryota</taxon>
        <taxon>Viridiplantae</taxon>
        <taxon>Streptophyta</taxon>
        <taxon>Embryophyta</taxon>
        <taxon>Tracheophyta</taxon>
        <taxon>Spermatophyta</taxon>
        <taxon>Magnoliopsida</taxon>
        <taxon>eudicotyledons</taxon>
        <taxon>Gunneridae</taxon>
        <taxon>Pentapetalae</taxon>
        <taxon>rosids</taxon>
        <taxon>malvids</taxon>
        <taxon>Malvales</taxon>
        <taxon>Malvaceae</taxon>
        <taxon>Malvoideae</taxon>
        <taxon>Gossypium</taxon>
    </lineage>
</organism>
<dbReference type="SUPFAM" id="SSF49503">
    <property type="entry name" value="Cupredoxins"/>
    <property type="match status" value="1"/>
</dbReference>
<proteinExistence type="predicted"/>
<dbReference type="Pfam" id="PF02298">
    <property type="entry name" value="Cu_bind_like"/>
    <property type="match status" value="1"/>
</dbReference>
<sequence>MVTVENTESRESVLHRVGGGRYSWKPNVNFTGWAIHEYVNFGFNKQSYSVLQVNETSYPNCIEENFINNITKGGRDVFNLTMPKLYYFISGRGYCFKRMKVAIFVQNYNHCQSQMAKLILVLILHVYYFESIAFLFYYILF</sequence>
<protein>
    <recommendedName>
        <fullName evidence="2">Phytocyanin domain-containing protein</fullName>
    </recommendedName>
</protein>
<keyword evidence="1" id="KW-0472">Membrane</keyword>
<name>A0A5D2GE05_GOSDA</name>
<dbReference type="InterPro" id="IPR003245">
    <property type="entry name" value="Phytocyanin_dom"/>
</dbReference>
<reference evidence="3 4" key="1">
    <citation type="submission" date="2019-06" db="EMBL/GenBank/DDBJ databases">
        <title>WGS assembly of Gossypium darwinii.</title>
        <authorList>
            <person name="Chen Z.J."/>
            <person name="Sreedasyam A."/>
            <person name="Ando A."/>
            <person name="Song Q."/>
            <person name="De L."/>
            <person name="Hulse-Kemp A."/>
            <person name="Ding M."/>
            <person name="Ye W."/>
            <person name="Kirkbride R."/>
            <person name="Jenkins J."/>
            <person name="Plott C."/>
            <person name="Lovell J."/>
            <person name="Lin Y.-M."/>
            <person name="Vaughn R."/>
            <person name="Liu B."/>
            <person name="Li W."/>
            <person name="Simpson S."/>
            <person name="Scheffler B."/>
            <person name="Saski C."/>
            <person name="Grover C."/>
            <person name="Hu G."/>
            <person name="Conover J."/>
            <person name="Carlson J."/>
            <person name="Shu S."/>
            <person name="Boston L."/>
            <person name="Williams M."/>
            <person name="Peterson D."/>
            <person name="Mcgee K."/>
            <person name="Jones D."/>
            <person name="Wendel J."/>
            <person name="Stelly D."/>
            <person name="Grimwood J."/>
            <person name="Schmutz J."/>
        </authorList>
    </citation>
    <scope>NUCLEOTIDE SEQUENCE [LARGE SCALE GENOMIC DNA]</scope>
    <source>
        <strain evidence="3">1808015.09</strain>
    </source>
</reference>
<evidence type="ECO:0000256" key="1">
    <source>
        <dbReference type="SAM" id="Phobius"/>
    </source>
</evidence>
<dbReference type="Proteomes" id="UP000323506">
    <property type="component" value="Chromosome A05"/>
</dbReference>
<feature type="domain" description="Phytocyanin" evidence="2">
    <location>
        <begin position="13"/>
        <end position="107"/>
    </location>
</feature>
<dbReference type="GO" id="GO:0009055">
    <property type="term" value="F:electron transfer activity"/>
    <property type="evidence" value="ECO:0007669"/>
    <property type="project" value="InterPro"/>
</dbReference>
<dbReference type="PROSITE" id="PS51485">
    <property type="entry name" value="PHYTOCYANIN"/>
    <property type="match status" value="1"/>
</dbReference>
<dbReference type="GO" id="GO:0005886">
    <property type="term" value="C:plasma membrane"/>
    <property type="evidence" value="ECO:0007669"/>
    <property type="project" value="TreeGrafter"/>
</dbReference>
<evidence type="ECO:0000259" key="2">
    <source>
        <dbReference type="PROSITE" id="PS51485"/>
    </source>
</evidence>
<keyword evidence="1" id="KW-0812">Transmembrane</keyword>
<dbReference type="PANTHER" id="PTHR33021:SF262">
    <property type="entry name" value="EARLY NODULIN-LIKE PROTEIN 20"/>
    <property type="match status" value="1"/>
</dbReference>
<dbReference type="PANTHER" id="PTHR33021">
    <property type="entry name" value="BLUE COPPER PROTEIN"/>
    <property type="match status" value="1"/>
</dbReference>
<dbReference type="AlphaFoldDB" id="A0A5D2GE05"/>
<dbReference type="Gene3D" id="2.60.40.420">
    <property type="entry name" value="Cupredoxins - blue copper proteins"/>
    <property type="match status" value="1"/>
</dbReference>
<accession>A0A5D2GE05</accession>
<keyword evidence="1" id="KW-1133">Transmembrane helix</keyword>